<dbReference type="OrthoDB" id="2750183at2759"/>
<dbReference type="EMBL" id="KZ857424">
    <property type="protein sequence ID" value="RDX46719.1"/>
    <property type="molecule type" value="Genomic_DNA"/>
</dbReference>
<keyword evidence="3" id="KW-1185">Reference proteome</keyword>
<gene>
    <name evidence="2" type="ORF">OH76DRAFT_1406565</name>
</gene>
<evidence type="ECO:0000256" key="1">
    <source>
        <dbReference type="SAM" id="SignalP"/>
    </source>
</evidence>
<dbReference type="InterPro" id="IPR032675">
    <property type="entry name" value="LRR_dom_sf"/>
</dbReference>
<name>A0A371D2K9_9APHY</name>
<accession>A0A371D2K9</accession>
<dbReference type="AlphaFoldDB" id="A0A371D2K9"/>
<evidence type="ECO:0000313" key="3">
    <source>
        <dbReference type="Proteomes" id="UP000256964"/>
    </source>
</evidence>
<feature type="chain" id="PRO_5016738233" description="F-box domain-containing protein" evidence="1">
    <location>
        <begin position="23"/>
        <end position="442"/>
    </location>
</feature>
<sequence>MPAGIVAMNLDVLCAIMAFVIAMPKDSRPRSIIASMMLVSRALYHEGAKALLSRDVALYDSGDVPSFVECCLAENGIRTGYVRELVLHFFPRSPVTAASLSDLVLKLTNLESVSLPSAASSWTRNEDDDRSESILFDTLASLTTLSRLSLQIRNVSHRAGANHSLQFVKTLRSPLRELYLSQYGSNASAGTRFELSMLSSCAPTLEKVHLTHCTFFSSSPEPQFLKVSQLKISFTVPDPAWLDINDYVRAFPNLKRLTVLNYDIPWQSSSSGDYVKELDDVRNYNRLNFAQAGHFGWPSLEQLSSDVLTAWSLGLSCKVEHLQLVVHSLTYMKRLPELLSHLRPGTLGLQFGTYGLSTSLLKDILAAALMCAPDELNAVTVGVHLAPLEWPHVGTEHVVQAILDPETVVERLLLAIPSLRGIAFEVLDYAEYSARITLDRDS</sequence>
<evidence type="ECO:0008006" key="4">
    <source>
        <dbReference type="Google" id="ProtNLM"/>
    </source>
</evidence>
<dbReference type="Proteomes" id="UP000256964">
    <property type="component" value="Unassembled WGS sequence"/>
</dbReference>
<evidence type="ECO:0000313" key="2">
    <source>
        <dbReference type="EMBL" id="RDX46719.1"/>
    </source>
</evidence>
<proteinExistence type="predicted"/>
<reference evidence="2 3" key="1">
    <citation type="journal article" date="2018" name="Biotechnol. Biofuels">
        <title>Integrative visual omics of the white-rot fungus Polyporus brumalis exposes the biotechnological potential of its oxidative enzymes for delignifying raw plant biomass.</title>
        <authorList>
            <person name="Miyauchi S."/>
            <person name="Rancon A."/>
            <person name="Drula E."/>
            <person name="Hage H."/>
            <person name="Chaduli D."/>
            <person name="Favel A."/>
            <person name="Grisel S."/>
            <person name="Henrissat B."/>
            <person name="Herpoel-Gimbert I."/>
            <person name="Ruiz-Duenas F.J."/>
            <person name="Chevret D."/>
            <person name="Hainaut M."/>
            <person name="Lin J."/>
            <person name="Wang M."/>
            <person name="Pangilinan J."/>
            <person name="Lipzen A."/>
            <person name="Lesage-Meessen L."/>
            <person name="Navarro D."/>
            <person name="Riley R."/>
            <person name="Grigoriev I.V."/>
            <person name="Zhou S."/>
            <person name="Raouche S."/>
            <person name="Rosso M.N."/>
        </authorList>
    </citation>
    <scope>NUCLEOTIDE SEQUENCE [LARGE SCALE GENOMIC DNA]</scope>
    <source>
        <strain evidence="2 3">BRFM 1820</strain>
    </source>
</reference>
<keyword evidence="1" id="KW-0732">Signal</keyword>
<protein>
    <recommendedName>
        <fullName evidence="4">F-box domain-containing protein</fullName>
    </recommendedName>
</protein>
<organism evidence="2 3">
    <name type="scientific">Lentinus brumalis</name>
    <dbReference type="NCBI Taxonomy" id="2498619"/>
    <lineage>
        <taxon>Eukaryota</taxon>
        <taxon>Fungi</taxon>
        <taxon>Dikarya</taxon>
        <taxon>Basidiomycota</taxon>
        <taxon>Agaricomycotina</taxon>
        <taxon>Agaricomycetes</taxon>
        <taxon>Polyporales</taxon>
        <taxon>Polyporaceae</taxon>
        <taxon>Lentinus</taxon>
    </lineage>
</organism>
<feature type="signal peptide" evidence="1">
    <location>
        <begin position="1"/>
        <end position="22"/>
    </location>
</feature>
<dbReference type="Gene3D" id="3.80.10.10">
    <property type="entry name" value="Ribonuclease Inhibitor"/>
    <property type="match status" value="1"/>
</dbReference>
<dbReference type="SUPFAM" id="SSF52047">
    <property type="entry name" value="RNI-like"/>
    <property type="match status" value="1"/>
</dbReference>